<accession>A0A851HN24</accession>
<gene>
    <name evidence="2" type="ORF">HLV39_02775</name>
</gene>
<evidence type="ECO:0000313" key="3">
    <source>
        <dbReference type="Proteomes" id="UP000536442"/>
    </source>
</evidence>
<dbReference type="AlphaFoldDB" id="A0A851HN24"/>
<dbReference type="EMBL" id="JABEVQ010000002">
    <property type="protein sequence ID" value="NWN90423.1"/>
    <property type="molecule type" value="Genomic_DNA"/>
</dbReference>
<evidence type="ECO:0000256" key="1">
    <source>
        <dbReference type="SAM" id="SignalP"/>
    </source>
</evidence>
<proteinExistence type="predicted"/>
<evidence type="ECO:0000313" key="2">
    <source>
        <dbReference type="EMBL" id="NWN90423.1"/>
    </source>
</evidence>
<name>A0A851HN24_9GAMM</name>
<dbReference type="Proteomes" id="UP000536442">
    <property type="component" value="Unassembled WGS sequence"/>
</dbReference>
<keyword evidence="1" id="KW-0732">Signal</keyword>
<feature type="signal peptide" evidence="1">
    <location>
        <begin position="1"/>
        <end position="25"/>
    </location>
</feature>
<organism evidence="2 3">
    <name type="scientific">Marinobacter adhaerens</name>
    <dbReference type="NCBI Taxonomy" id="1033846"/>
    <lineage>
        <taxon>Bacteria</taxon>
        <taxon>Pseudomonadati</taxon>
        <taxon>Pseudomonadota</taxon>
        <taxon>Gammaproteobacteria</taxon>
        <taxon>Pseudomonadales</taxon>
        <taxon>Marinobacteraceae</taxon>
        <taxon>Marinobacter</taxon>
    </lineage>
</organism>
<sequence>MRLIATRFSSSLLAIGMFLSSPALHSEIIFEENFDNQEDWHGGMGNVRTSSRIPARGAVIPSKWDFARVDPTWAPSKGYPDRHESLEILASNSDKARGGTGKSMVGWRDSHDPGWLRWNSENLLLKRLGNQTEVYVEFYITFSPETHQSHLNNMLGTSKIFRLYSFSGNWNDPFDYFGGVSHPNLIWSVKGGTTYGVQNKISIYGVGGAAGAPDMPRKAVNSGDYPLSYKTNTTGMAPAGADPQLTDKLNGGIIGPDMEGPALMESVFGPPGSWTKVAFYVKMNSEPGMHDGVLSQWIDDTRILHTERVNWITKTSPGEYWNVLGIGGNDFFQTYSNEERHEEWYAIDDLKVMTKIPDDLNYKPINTSAPNSPMGVTVD</sequence>
<feature type="chain" id="PRO_5032987673" evidence="1">
    <location>
        <begin position="26"/>
        <end position="379"/>
    </location>
</feature>
<comment type="caution">
    <text evidence="2">The sequence shown here is derived from an EMBL/GenBank/DDBJ whole genome shotgun (WGS) entry which is preliminary data.</text>
</comment>
<protein>
    <submittedName>
        <fullName evidence="2">Uncharacterized protein</fullName>
    </submittedName>
</protein>
<dbReference type="Gene3D" id="2.60.120.200">
    <property type="match status" value="1"/>
</dbReference>
<reference evidence="2 3" key="1">
    <citation type="submission" date="2020-03" db="EMBL/GenBank/DDBJ databases">
        <title>Metagenomic, metatranscriptomic, and metabolomic analyses revealed the key microbes and metabolic features during the fermentation of ganjang, Korean traditional soy sauce.</title>
        <authorList>
            <person name="Chun B.H."/>
            <person name="Jeon C.O."/>
        </authorList>
    </citation>
    <scope>NUCLEOTIDE SEQUENCE [LARGE SCALE GENOMIC DNA]</scope>
    <source>
        <strain evidence="2 3">KG14</strain>
    </source>
</reference>
<keyword evidence="3" id="KW-1185">Reference proteome</keyword>